<evidence type="ECO:0000259" key="8">
    <source>
        <dbReference type="PROSITE" id="PS50048"/>
    </source>
</evidence>
<dbReference type="PROSITE" id="PS50048">
    <property type="entry name" value="ZN2_CY6_FUNGAL_2"/>
    <property type="match status" value="1"/>
</dbReference>
<dbReference type="OrthoDB" id="4236860at2759"/>
<evidence type="ECO:0000256" key="1">
    <source>
        <dbReference type="ARBA" id="ARBA00022723"/>
    </source>
</evidence>
<keyword evidence="4" id="KW-0238">DNA-binding</keyword>
<dbReference type="PANTHER" id="PTHR31944:SF130">
    <property type="entry name" value="ZN(II)2CYS6 TRANSCRIPTION FACTO (EUROFUNG)"/>
    <property type="match status" value="1"/>
</dbReference>
<keyword evidence="2" id="KW-0862">Zinc</keyword>
<dbReference type="GO" id="GO:0008270">
    <property type="term" value="F:zinc ion binding"/>
    <property type="evidence" value="ECO:0007669"/>
    <property type="project" value="InterPro"/>
</dbReference>
<sequence length="784" mass="87985">MDTNPETSSKKRKQRAILSCVICRKRKLKCDRELPCNRCINGAIAGQCAYGNDLHFGEDESTDTHELKRQRKDSNRPRYTSPTQVNQQQKTIPDRPGDPLHTSEESSQNAVKRLEQRVATLEILLDSLQSKDDDHAQPIVASEPAVEDNFTVSAGLFKGRNYRTFYYGPTNPMLVVAHFPDLQPFMKRIFINSTLARLRQDLKGLEDRARVSKTANRVISVTNLRSLLPERDTVDKVVKTYFETFETTYRILHIPTFWEIYRTYWDDVNPPTQDTGIDAIVLAILACTLCISTHDTTRYDINGSTFRAKAIVWIKACEAWLKRQSNKHRTLAVVQVRLLRLLALSTTCLKTKEYYQEVQGVVASMRAAGMHRDPSILGSRCSVFEGEIRRRLWATVMELEIQAAVDKGISSLLTNSEYDCNPPRNINDADLSPETKHLPPSQPPSTFTDTSYLHHSAHSLSLRTKLCAQANTLHPHPTSHSLPTTLASEKAIRLALTHLPTFPNPPALQASTLLDLQLRQFILILHTPRALDVRRRSDPEHRYSMLTLLETAAILIEKHAKLMETGNFSLCCIRSDYLRAALLICHITYHASKADDTLITPLSKQIFTTTIPPSFLLLEERSMRPGRGTHQYWFLSAACSLVSIQFEPATRTKALERQACDRVCKLLYRVLSLQDEVVEGSGVCEVVLGAGVGKHGGCVDGGSVGHEGGMGRMDAAAASSYALPHDAFMDTTSVQLPQLDPFHADMDSAWLLNDSWFMDDFPVVEGNEKFDFRFLDNVGGGHVG</sequence>
<evidence type="ECO:0000313" key="10">
    <source>
        <dbReference type="Proteomes" id="UP000800035"/>
    </source>
</evidence>
<feature type="compositionally biased region" description="Polar residues" evidence="7">
    <location>
        <begin position="77"/>
        <end position="91"/>
    </location>
</feature>
<proteinExistence type="predicted"/>
<evidence type="ECO:0000256" key="2">
    <source>
        <dbReference type="ARBA" id="ARBA00022833"/>
    </source>
</evidence>
<dbReference type="GO" id="GO:0006351">
    <property type="term" value="P:DNA-templated transcription"/>
    <property type="evidence" value="ECO:0007669"/>
    <property type="project" value="InterPro"/>
</dbReference>
<dbReference type="InterPro" id="IPR007219">
    <property type="entry name" value="XnlR_reg_dom"/>
</dbReference>
<dbReference type="InterPro" id="IPR051430">
    <property type="entry name" value="Fungal_TF_Env_Response"/>
</dbReference>
<evidence type="ECO:0000256" key="6">
    <source>
        <dbReference type="ARBA" id="ARBA00023242"/>
    </source>
</evidence>
<feature type="region of interest" description="Disordered" evidence="7">
    <location>
        <begin position="420"/>
        <end position="447"/>
    </location>
</feature>
<gene>
    <name evidence="9" type="ORF">CC80DRAFT_150507</name>
</gene>
<keyword evidence="6" id="KW-0539">Nucleus</keyword>
<dbReference type="CDD" id="cd00067">
    <property type="entry name" value="GAL4"/>
    <property type="match status" value="1"/>
</dbReference>
<feature type="compositionally biased region" description="Basic and acidic residues" evidence="7">
    <location>
        <begin position="59"/>
        <end position="76"/>
    </location>
</feature>
<dbReference type="GO" id="GO:0001228">
    <property type="term" value="F:DNA-binding transcription activator activity, RNA polymerase II-specific"/>
    <property type="evidence" value="ECO:0007669"/>
    <property type="project" value="TreeGrafter"/>
</dbReference>
<dbReference type="PROSITE" id="PS00463">
    <property type="entry name" value="ZN2_CY6_FUNGAL_1"/>
    <property type="match status" value="1"/>
</dbReference>
<dbReference type="PANTHER" id="PTHR31944">
    <property type="entry name" value="HEME-RESPONSIVE ZINC FINGER TRANSCRIPTION FACTOR HAP1"/>
    <property type="match status" value="1"/>
</dbReference>
<name>A0A6A5TL69_9PLEO</name>
<evidence type="ECO:0000256" key="4">
    <source>
        <dbReference type="ARBA" id="ARBA00023125"/>
    </source>
</evidence>
<dbReference type="AlphaFoldDB" id="A0A6A5TL69"/>
<dbReference type="Pfam" id="PF04082">
    <property type="entry name" value="Fungal_trans"/>
    <property type="match status" value="1"/>
</dbReference>
<dbReference type="GO" id="GO:0000978">
    <property type="term" value="F:RNA polymerase II cis-regulatory region sequence-specific DNA binding"/>
    <property type="evidence" value="ECO:0007669"/>
    <property type="project" value="TreeGrafter"/>
</dbReference>
<keyword evidence="3" id="KW-0805">Transcription regulation</keyword>
<dbReference type="CDD" id="cd12148">
    <property type="entry name" value="fungal_TF_MHR"/>
    <property type="match status" value="1"/>
</dbReference>
<keyword evidence="1" id="KW-0479">Metal-binding</keyword>
<dbReference type="Gene3D" id="4.10.240.10">
    <property type="entry name" value="Zn(2)-C6 fungal-type DNA-binding domain"/>
    <property type="match status" value="1"/>
</dbReference>
<dbReference type="Pfam" id="PF00172">
    <property type="entry name" value="Zn_clus"/>
    <property type="match status" value="1"/>
</dbReference>
<organism evidence="9 10">
    <name type="scientific">Byssothecium circinans</name>
    <dbReference type="NCBI Taxonomy" id="147558"/>
    <lineage>
        <taxon>Eukaryota</taxon>
        <taxon>Fungi</taxon>
        <taxon>Dikarya</taxon>
        <taxon>Ascomycota</taxon>
        <taxon>Pezizomycotina</taxon>
        <taxon>Dothideomycetes</taxon>
        <taxon>Pleosporomycetidae</taxon>
        <taxon>Pleosporales</taxon>
        <taxon>Massarineae</taxon>
        <taxon>Massarinaceae</taxon>
        <taxon>Byssothecium</taxon>
    </lineage>
</organism>
<dbReference type="InterPro" id="IPR036864">
    <property type="entry name" value="Zn2-C6_fun-type_DNA-bd_sf"/>
</dbReference>
<reference evidence="9" key="1">
    <citation type="journal article" date="2020" name="Stud. Mycol.">
        <title>101 Dothideomycetes genomes: a test case for predicting lifestyles and emergence of pathogens.</title>
        <authorList>
            <person name="Haridas S."/>
            <person name="Albert R."/>
            <person name="Binder M."/>
            <person name="Bloem J."/>
            <person name="Labutti K."/>
            <person name="Salamov A."/>
            <person name="Andreopoulos B."/>
            <person name="Baker S."/>
            <person name="Barry K."/>
            <person name="Bills G."/>
            <person name="Bluhm B."/>
            <person name="Cannon C."/>
            <person name="Castanera R."/>
            <person name="Culley D."/>
            <person name="Daum C."/>
            <person name="Ezra D."/>
            <person name="Gonzalez J."/>
            <person name="Henrissat B."/>
            <person name="Kuo A."/>
            <person name="Liang C."/>
            <person name="Lipzen A."/>
            <person name="Lutzoni F."/>
            <person name="Magnuson J."/>
            <person name="Mondo S."/>
            <person name="Nolan M."/>
            <person name="Ohm R."/>
            <person name="Pangilinan J."/>
            <person name="Park H.-J."/>
            <person name="Ramirez L."/>
            <person name="Alfaro M."/>
            <person name="Sun H."/>
            <person name="Tritt A."/>
            <person name="Yoshinaga Y."/>
            <person name="Zwiers L.-H."/>
            <person name="Turgeon B."/>
            <person name="Goodwin S."/>
            <person name="Spatafora J."/>
            <person name="Crous P."/>
            <person name="Grigoriev I."/>
        </authorList>
    </citation>
    <scope>NUCLEOTIDE SEQUENCE</scope>
    <source>
        <strain evidence="9">CBS 675.92</strain>
    </source>
</reference>
<feature type="region of interest" description="Disordered" evidence="7">
    <location>
        <begin position="59"/>
        <end position="109"/>
    </location>
</feature>
<dbReference type="Proteomes" id="UP000800035">
    <property type="component" value="Unassembled WGS sequence"/>
</dbReference>
<evidence type="ECO:0000256" key="7">
    <source>
        <dbReference type="SAM" id="MobiDB-lite"/>
    </source>
</evidence>
<protein>
    <recommendedName>
        <fullName evidence="8">Zn(2)-C6 fungal-type domain-containing protein</fullName>
    </recommendedName>
</protein>
<evidence type="ECO:0000313" key="9">
    <source>
        <dbReference type="EMBL" id="KAF1953148.1"/>
    </source>
</evidence>
<feature type="domain" description="Zn(2)-C6 fungal-type" evidence="8">
    <location>
        <begin position="19"/>
        <end position="50"/>
    </location>
</feature>
<dbReference type="GO" id="GO:0005634">
    <property type="term" value="C:nucleus"/>
    <property type="evidence" value="ECO:0007669"/>
    <property type="project" value="TreeGrafter"/>
</dbReference>
<dbReference type="SMART" id="SM00066">
    <property type="entry name" value="GAL4"/>
    <property type="match status" value="1"/>
</dbReference>
<keyword evidence="10" id="KW-1185">Reference proteome</keyword>
<evidence type="ECO:0000256" key="5">
    <source>
        <dbReference type="ARBA" id="ARBA00023163"/>
    </source>
</evidence>
<dbReference type="SUPFAM" id="SSF57701">
    <property type="entry name" value="Zn2/Cys6 DNA-binding domain"/>
    <property type="match status" value="1"/>
</dbReference>
<accession>A0A6A5TL69</accession>
<feature type="compositionally biased region" description="Basic and acidic residues" evidence="7">
    <location>
        <begin position="92"/>
        <end position="104"/>
    </location>
</feature>
<keyword evidence="5" id="KW-0804">Transcription</keyword>
<dbReference type="EMBL" id="ML977005">
    <property type="protein sequence ID" value="KAF1953148.1"/>
    <property type="molecule type" value="Genomic_DNA"/>
</dbReference>
<dbReference type="InterPro" id="IPR001138">
    <property type="entry name" value="Zn2Cys6_DnaBD"/>
</dbReference>
<evidence type="ECO:0000256" key="3">
    <source>
        <dbReference type="ARBA" id="ARBA00023015"/>
    </source>
</evidence>